<dbReference type="CDD" id="cd06530">
    <property type="entry name" value="S26_SPase_I"/>
    <property type="match status" value="1"/>
</dbReference>
<dbReference type="EMBL" id="LCBX01000029">
    <property type="protein sequence ID" value="KKS20326.1"/>
    <property type="molecule type" value="Genomic_DNA"/>
</dbReference>
<dbReference type="PATRIC" id="fig|1619119.3.peg.644"/>
<comment type="catalytic activity">
    <reaction evidence="3">
        <text>Cleavage of hydrophobic, N-terminal signal or leader sequences from secreted and periplasmic proteins.</text>
        <dbReference type="EC" id="3.4.21.89"/>
    </reaction>
</comment>
<dbReference type="Pfam" id="PF10502">
    <property type="entry name" value="Peptidase_S26"/>
    <property type="match status" value="1"/>
</dbReference>
<comment type="similarity">
    <text evidence="1 3">Belongs to the peptidase S26 family.</text>
</comment>
<evidence type="ECO:0000313" key="6">
    <source>
        <dbReference type="Proteomes" id="UP000034507"/>
    </source>
</evidence>
<dbReference type="Proteomes" id="UP000034507">
    <property type="component" value="Unassembled WGS sequence"/>
</dbReference>
<evidence type="ECO:0000313" key="5">
    <source>
        <dbReference type="EMBL" id="KKS20326.1"/>
    </source>
</evidence>
<dbReference type="InterPro" id="IPR000223">
    <property type="entry name" value="Pept_S26A_signal_pept_1"/>
</dbReference>
<dbReference type="EC" id="3.4.21.89" evidence="3"/>
<keyword evidence="3" id="KW-0472">Membrane</keyword>
<dbReference type="GO" id="GO:0006465">
    <property type="term" value="P:signal peptide processing"/>
    <property type="evidence" value="ECO:0007669"/>
    <property type="project" value="InterPro"/>
</dbReference>
<feature type="transmembrane region" description="Helical" evidence="3">
    <location>
        <begin position="31"/>
        <end position="53"/>
    </location>
</feature>
<comment type="subcellular location">
    <subcellularLocation>
        <location evidence="3">Membrane</location>
        <topology evidence="3">Single-pass type II membrane protein</topology>
    </subcellularLocation>
</comment>
<organism evidence="5 6">
    <name type="scientific">candidate division WWE3 bacterium GW2011_GWC1_41_7</name>
    <dbReference type="NCBI Taxonomy" id="1619119"/>
    <lineage>
        <taxon>Bacteria</taxon>
        <taxon>Katanobacteria</taxon>
    </lineage>
</organism>
<dbReference type="PANTHER" id="PTHR43390:SF1">
    <property type="entry name" value="CHLOROPLAST PROCESSING PEPTIDASE"/>
    <property type="match status" value="1"/>
</dbReference>
<dbReference type="GO" id="GO:0016020">
    <property type="term" value="C:membrane"/>
    <property type="evidence" value="ECO:0007669"/>
    <property type="project" value="UniProtKB-SubCell"/>
</dbReference>
<evidence type="ECO:0000256" key="2">
    <source>
        <dbReference type="PIRSR" id="PIRSR600223-1"/>
    </source>
</evidence>
<keyword evidence="3" id="KW-0812">Transmembrane</keyword>
<keyword evidence="3" id="KW-0645">Protease</keyword>
<accession>A0A0G0ZE58</accession>
<dbReference type="Gene3D" id="2.10.109.10">
    <property type="entry name" value="Umud Fragment, subunit A"/>
    <property type="match status" value="1"/>
</dbReference>
<name>A0A0G0ZE58_UNCKA</name>
<feature type="active site" evidence="2">
    <location>
        <position position="106"/>
    </location>
</feature>
<dbReference type="AlphaFoldDB" id="A0A0G0ZE58"/>
<proteinExistence type="inferred from homology"/>
<dbReference type="SUPFAM" id="SSF51306">
    <property type="entry name" value="LexA/Signal peptidase"/>
    <property type="match status" value="1"/>
</dbReference>
<feature type="active site" evidence="2">
    <location>
        <position position="63"/>
    </location>
</feature>
<dbReference type="NCBIfam" id="TIGR02227">
    <property type="entry name" value="sigpep_I_bact"/>
    <property type="match status" value="1"/>
</dbReference>
<feature type="domain" description="Peptidase S26" evidence="4">
    <location>
        <begin position="33"/>
        <end position="193"/>
    </location>
</feature>
<keyword evidence="3" id="KW-1133">Transmembrane helix</keyword>
<dbReference type="PRINTS" id="PR00727">
    <property type="entry name" value="LEADERPTASE"/>
</dbReference>
<comment type="caution">
    <text evidence="5">The sequence shown here is derived from an EMBL/GenBank/DDBJ whole genome shotgun (WGS) entry which is preliminary data.</text>
</comment>
<dbReference type="GO" id="GO:0004252">
    <property type="term" value="F:serine-type endopeptidase activity"/>
    <property type="evidence" value="ECO:0007669"/>
    <property type="project" value="InterPro"/>
</dbReference>
<evidence type="ECO:0000259" key="4">
    <source>
        <dbReference type="Pfam" id="PF10502"/>
    </source>
</evidence>
<reference evidence="5 6" key="1">
    <citation type="journal article" date="2015" name="Nature">
        <title>rRNA introns, odd ribosomes, and small enigmatic genomes across a large radiation of phyla.</title>
        <authorList>
            <person name="Brown C.T."/>
            <person name="Hug L.A."/>
            <person name="Thomas B.C."/>
            <person name="Sharon I."/>
            <person name="Castelle C.J."/>
            <person name="Singh A."/>
            <person name="Wilkins M.J."/>
            <person name="Williams K.H."/>
            <person name="Banfield J.F."/>
        </authorList>
    </citation>
    <scope>NUCLEOTIDE SEQUENCE [LARGE SCALE GENOMIC DNA]</scope>
</reference>
<keyword evidence="3" id="KW-0378">Hydrolase</keyword>
<dbReference type="InterPro" id="IPR036286">
    <property type="entry name" value="LexA/Signal_pep-like_sf"/>
</dbReference>
<dbReference type="GO" id="GO:0009003">
    <property type="term" value="F:signal peptidase activity"/>
    <property type="evidence" value="ECO:0007669"/>
    <property type="project" value="UniProtKB-EC"/>
</dbReference>
<dbReference type="PANTHER" id="PTHR43390">
    <property type="entry name" value="SIGNAL PEPTIDASE I"/>
    <property type="match status" value="1"/>
</dbReference>
<dbReference type="InterPro" id="IPR019533">
    <property type="entry name" value="Peptidase_S26"/>
</dbReference>
<evidence type="ECO:0000256" key="3">
    <source>
        <dbReference type="RuleBase" id="RU362042"/>
    </source>
</evidence>
<protein>
    <recommendedName>
        <fullName evidence="3">Signal peptidase I</fullName>
        <ecNumber evidence="3">3.4.21.89</ecNumber>
    </recommendedName>
</protein>
<evidence type="ECO:0000256" key="1">
    <source>
        <dbReference type="ARBA" id="ARBA00009370"/>
    </source>
</evidence>
<sequence length="202" mass="22736">MNVSKTFIIYHKIISTVTITKTLMKSNFAKTIAEIVEVGIIGLVVIFFVYLFAGQPLRVTGDSMVPNFYDGEQIIAEKISIKTGEIERGDIVIFKHPTYLDRLVIKRVVGLPNEKISLNGGRIYVDGRELIESYIPQNTSTKEGTVIMENSEYEVPQDGYILLGDNRENSTDSRNWGAIKRDLIVGKGFVIYYPLNKVRVIG</sequence>
<gene>
    <name evidence="5" type="ORF">UU77_C0029G0007</name>
</gene>